<organism evidence="1">
    <name type="scientific">Ralstonia solanacearum</name>
    <name type="common">Pseudomonas solanacearum</name>
    <dbReference type="NCBI Taxonomy" id="305"/>
    <lineage>
        <taxon>Bacteria</taxon>
        <taxon>Pseudomonadati</taxon>
        <taxon>Pseudomonadota</taxon>
        <taxon>Betaproteobacteria</taxon>
        <taxon>Burkholderiales</taxon>
        <taxon>Burkholderiaceae</taxon>
        <taxon>Ralstonia</taxon>
        <taxon>Ralstonia solanacearum species complex</taxon>
    </lineage>
</organism>
<protein>
    <submittedName>
        <fullName evidence="1">Uncharacterized protein</fullName>
    </submittedName>
</protein>
<dbReference type="EMBL" id="LN899827">
    <property type="protein sequence ID" value="CUV47445.1"/>
    <property type="molecule type" value="Genomic_DNA"/>
</dbReference>
<name>A0A0S4WLD6_RALSL</name>
<reference evidence="1" key="1">
    <citation type="submission" date="2015-10" db="EMBL/GenBank/DDBJ databases">
        <authorList>
            <person name="Gilbert D.G."/>
        </authorList>
    </citation>
    <scope>NUCLEOTIDE SEQUENCE</scope>
    <source>
        <strain evidence="1">Phyl III-seqv23</strain>
    </source>
</reference>
<sequence>MASPRACRTVRSERHPFVLRRAVQVLLLIARLSCIALAARPLGPFQPAVTSRIRVLEAAYGGSCSIGARPCRMARVDQLVPQETEIDVFPRHSGEMGAGAPAHWREGVLPGAGWPRPLLPRLFRHRREHRGGQFGADVRDAAGVPGGRGFVVAPGDGGAFSAHRAGARSAGWVVHRGHSLAGLDWSAPVLPPAITTERGTALGAGA</sequence>
<gene>
    <name evidence="1" type="ORF">TO10_v1_950040</name>
</gene>
<evidence type="ECO:0000313" key="1">
    <source>
        <dbReference type="EMBL" id="CUV47445.1"/>
    </source>
</evidence>
<accession>A0A0S4WLD6</accession>
<proteinExistence type="predicted"/>
<dbReference type="AlphaFoldDB" id="A0A0S4WLD6"/>